<keyword evidence="3" id="KW-0677">Repeat</keyword>
<dbReference type="OrthoDB" id="10250354at2759"/>
<dbReference type="GO" id="GO:0051087">
    <property type="term" value="F:protein-folding chaperone binding"/>
    <property type="evidence" value="ECO:0007669"/>
    <property type="project" value="EnsemblFungi"/>
</dbReference>
<dbReference type="eggNOG" id="KOG1124">
    <property type="taxonomic scope" value="Eukaryota"/>
</dbReference>
<evidence type="ECO:0000256" key="5">
    <source>
        <dbReference type="PROSITE-ProRule" id="PRU00339"/>
    </source>
</evidence>
<dbReference type="EMBL" id="HE612859">
    <property type="protein sequence ID" value="CCE63019.1"/>
    <property type="molecule type" value="Genomic_DNA"/>
</dbReference>
<dbReference type="GO" id="GO:0031072">
    <property type="term" value="F:heat shock protein binding"/>
    <property type="evidence" value="ECO:0007669"/>
    <property type="project" value="TreeGrafter"/>
</dbReference>
<protein>
    <submittedName>
        <fullName evidence="6">Uncharacterized protein</fullName>
    </submittedName>
</protein>
<name>G8BT48_TETPH</name>
<sequence length="120" mass="14068">MSFEQYKEEGNRNFKEGSYKVAAELYQKCVDIEPENPIGYSNKAMALIKLGRYTEVVELCRKGLTFTPNTTDTVYKKLNYRLEMALKNMKHVNDQEQSNEHLINIEINEVDRLPEEFINL</sequence>
<dbReference type="AlphaFoldDB" id="G8BT48"/>
<accession>G8BT48</accession>
<organism evidence="6 7">
    <name type="scientific">Tetrapisispora phaffii (strain ATCC 24235 / CBS 4417 / NBRC 1672 / NRRL Y-8282 / UCD 70-5)</name>
    <name type="common">Yeast</name>
    <name type="synonym">Fabospora phaffii</name>
    <dbReference type="NCBI Taxonomy" id="1071381"/>
    <lineage>
        <taxon>Eukaryota</taxon>
        <taxon>Fungi</taxon>
        <taxon>Dikarya</taxon>
        <taxon>Ascomycota</taxon>
        <taxon>Saccharomycotina</taxon>
        <taxon>Saccharomycetes</taxon>
        <taxon>Saccharomycetales</taxon>
        <taxon>Saccharomycetaceae</taxon>
        <taxon>Tetrapisispora</taxon>
    </lineage>
</organism>
<dbReference type="Gene3D" id="1.25.40.10">
    <property type="entry name" value="Tetratricopeptide repeat domain"/>
    <property type="match status" value="1"/>
</dbReference>
<dbReference type="GeneID" id="11530996"/>
<dbReference type="GO" id="GO:0006457">
    <property type="term" value="P:protein folding"/>
    <property type="evidence" value="ECO:0007669"/>
    <property type="project" value="EnsemblFungi"/>
</dbReference>
<dbReference type="PROSITE" id="PS50005">
    <property type="entry name" value="TPR"/>
    <property type="match status" value="1"/>
</dbReference>
<keyword evidence="7" id="KW-1185">Reference proteome</keyword>
<evidence type="ECO:0000256" key="2">
    <source>
        <dbReference type="ARBA" id="ARBA00022490"/>
    </source>
</evidence>
<dbReference type="GO" id="GO:0097255">
    <property type="term" value="C:R2TP complex"/>
    <property type="evidence" value="ECO:0007669"/>
    <property type="project" value="EnsemblFungi"/>
</dbReference>
<dbReference type="GO" id="GO:0005739">
    <property type="term" value="C:mitochondrion"/>
    <property type="evidence" value="ECO:0007669"/>
    <property type="project" value="TreeGrafter"/>
</dbReference>
<dbReference type="Proteomes" id="UP000005666">
    <property type="component" value="Chromosome 4"/>
</dbReference>
<dbReference type="SMART" id="SM00028">
    <property type="entry name" value="TPR"/>
    <property type="match status" value="2"/>
</dbReference>
<evidence type="ECO:0000256" key="4">
    <source>
        <dbReference type="ARBA" id="ARBA00022803"/>
    </source>
</evidence>
<evidence type="ECO:0000313" key="7">
    <source>
        <dbReference type="Proteomes" id="UP000005666"/>
    </source>
</evidence>
<dbReference type="OMA" id="PIGYSNK"/>
<keyword evidence="2" id="KW-0963">Cytoplasm</keyword>
<dbReference type="STRING" id="1071381.G8BT48"/>
<dbReference type="InterPro" id="IPR019734">
    <property type="entry name" value="TPR_rpt"/>
</dbReference>
<keyword evidence="4 5" id="KW-0802">TPR repeat</keyword>
<dbReference type="RefSeq" id="XP_003685453.1">
    <property type="nucleotide sequence ID" value="XM_003685405.1"/>
</dbReference>
<evidence type="ECO:0000313" key="6">
    <source>
        <dbReference type="EMBL" id="CCE63019.1"/>
    </source>
</evidence>
<dbReference type="InterPro" id="IPR051982">
    <property type="entry name" value="CiliaryAsmbly_MitoImport"/>
</dbReference>
<dbReference type="KEGG" id="tpf:TPHA_0D03860"/>
<dbReference type="SUPFAM" id="SSF48452">
    <property type="entry name" value="TPR-like"/>
    <property type="match status" value="1"/>
</dbReference>
<dbReference type="HOGENOM" id="CLU_132745_0_0_1"/>
<dbReference type="InterPro" id="IPR011990">
    <property type="entry name" value="TPR-like_helical_dom_sf"/>
</dbReference>
<gene>
    <name evidence="6" type="primary">TPHA0D03860</name>
    <name evidence="6" type="ordered locus">TPHA_0D03860</name>
</gene>
<evidence type="ECO:0000256" key="1">
    <source>
        <dbReference type="ARBA" id="ARBA00004496"/>
    </source>
</evidence>
<dbReference type="PANTHER" id="PTHR45984:SF1">
    <property type="entry name" value="SPAG1 AXONEMAL DYNEIN ASSEMBLY FACTOR"/>
    <property type="match status" value="1"/>
</dbReference>
<evidence type="ECO:0000256" key="3">
    <source>
        <dbReference type="ARBA" id="ARBA00022737"/>
    </source>
</evidence>
<reference evidence="6 7" key="1">
    <citation type="journal article" date="2011" name="Proc. Natl. Acad. Sci. U.S.A.">
        <title>Evolutionary erosion of yeast sex chromosomes by mating-type switching accidents.</title>
        <authorList>
            <person name="Gordon J.L."/>
            <person name="Armisen D."/>
            <person name="Proux-Wera E."/>
            <person name="Oheigeartaigh S.S."/>
            <person name="Byrne K.P."/>
            <person name="Wolfe K.H."/>
        </authorList>
    </citation>
    <scope>NUCLEOTIDE SEQUENCE [LARGE SCALE GENOMIC DNA]</scope>
    <source>
        <strain evidence="7">ATCC 24235 / CBS 4417 / NBRC 1672 / NRRL Y-8282 / UCD 70-5</strain>
    </source>
</reference>
<dbReference type="GO" id="GO:0005829">
    <property type="term" value="C:cytosol"/>
    <property type="evidence" value="ECO:0007669"/>
    <property type="project" value="TreeGrafter"/>
</dbReference>
<dbReference type="GO" id="GO:0006626">
    <property type="term" value="P:protein targeting to mitochondrion"/>
    <property type="evidence" value="ECO:0007669"/>
    <property type="project" value="TreeGrafter"/>
</dbReference>
<dbReference type="PANTHER" id="PTHR45984">
    <property type="entry name" value="RNA (RNA) POLYMERASE II ASSOCIATED PROTEIN HOMOLOG"/>
    <property type="match status" value="1"/>
</dbReference>
<comment type="subcellular location">
    <subcellularLocation>
        <location evidence="1">Cytoplasm</location>
    </subcellularLocation>
</comment>
<dbReference type="Pfam" id="PF14559">
    <property type="entry name" value="TPR_19"/>
    <property type="match status" value="1"/>
</dbReference>
<dbReference type="GO" id="GO:0000492">
    <property type="term" value="P:box C/D snoRNP assembly"/>
    <property type="evidence" value="ECO:0007669"/>
    <property type="project" value="EnsemblFungi"/>
</dbReference>
<feature type="repeat" description="TPR" evidence="5">
    <location>
        <begin position="3"/>
        <end position="36"/>
    </location>
</feature>
<proteinExistence type="predicted"/>